<dbReference type="Proteomes" id="UP000799539">
    <property type="component" value="Unassembled WGS sequence"/>
</dbReference>
<evidence type="ECO:0000313" key="3">
    <source>
        <dbReference type="Proteomes" id="UP000799539"/>
    </source>
</evidence>
<evidence type="ECO:0000313" key="2">
    <source>
        <dbReference type="EMBL" id="KAF2212767.1"/>
    </source>
</evidence>
<evidence type="ECO:0000256" key="1">
    <source>
        <dbReference type="SAM" id="Phobius"/>
    </source>
</evidence>
<feature type="transmembrane region" description="Helical" evidence="1">
    <location>
        <begin position="168"/>
        <end position="197"/>
    </location>
</feature>
<organism evidence="2 3">
    <name type="scientific">Cercospora zeae-maydis SCOH1-5</name>
    <dbReference type="NCBI Taxonomy" id="717836"/>
    <lineage>
        <taxon>Eukaryota</taxon>
        <taxon>Fungi</taxon>
        <taxon>Dikarya</taxon>
        <taxon>Ascomycota</taxon>
        <taxon>Pezizomycotina</taxon>
        <taxon>Dothideomycetes</taxon>
        <taxon>Dothideomycetidae</taxon>
        <taxon>Mycosphaerellales</taxon>
        <taxon>Mycosphaerellaceae</taxon>
        <taxon>Cercospora</taxon>
    </lineage>
</organism>
<dbReference type="AlphaFoldDB" id="A0A6A6FH23"/>
<reference evidence="2" key="1">
    <citation type="journal article" date="2020" name="Stud. Mycol.">
        <title>101 Dothideomycetes genomes: a test case for predicting lifestyles and emergence of pathogens.</title>
        <authorList>
            <person name="Haridas S."/>
            <person name="Albert R."/>
            <person name="Binder M."/>
            <person name="Bloem J."/>
            <person name="Labutti K."/>
            <person name="Salamov A."/>
            <person name="Andreopoulos B."/>
            <person name="Baker S."/>
            <person name="Barry K."/>
            <person name="Bills G."/>
            <person name="Bluhm B."/>
            <person name="Cannon C."/>
            <person name="Castanera R."/>
            <person name="Culley D."/>
            <person name="Daum C."/>
            <person name="Ezra D."/>
            <person name="Gonzalez J."/>
            <person name="Henrissat B."/>
            <person name="Kuo A."/>
            <person name="Liang C."/>
            <person name="Lipzen A."/>
            <person name="Lutzoni F."/>
            <person name="Magnuson J."/>
            <person name="Mondo S."/>
            <person name="Nolan M."/>
            <person name="Ohm R."/>
            <person name="Pangilinan J."/>
            <person name="Park H.-J."/>
            <person name="Ramirez L."/>
            <person name="Alfaro M."/>
            <person name="Sun H."/>
            <person name="Tritt A."/>
            <person name="Yoshinaga Y."/>
            <person name="Zwiers L.-H."/>
            <person name="Turgeon B."/>
            <person name="Goodwin S."/>
            <person name="Spatafora J."/>
            <person name="Crous P."/>
            <person name="Grigoriev I."/>
        </authorList>
    </citation>
    <scope>NUCLEOTIDE SEQUENCE</scope>
    <source>
        <strain evidence="2">SCOH1-5</strain>
    </source>
</reference>
<keyword evidence="1" id="KW-0812">Transmembrane</keyword>
<dbReference type="EMBL" id="ML992672">
    <property type="protein sequence ID" value="KAF2212767.1"/>
    <property type="molecule type" value="Genomic_DNA"/>
</dbReference>
<sequence length="285" mass="30623">MAPSWFDVHRSSSLSLLAPSQLAMVMVTFTKNSDSWWRNLGKRRAVHATCWCCYKNNIHNNPANRFCSRDPVTSPSPPQRMPLQRIDNNSPPAITHQSNRPLWPCLHAVVSDPRVGFLGLASTRHSMRLDTTAAGIDAATPRLPVQVGVILVKAVAGGMSQVVVLDQLIGVGVVTVAAALRLIAAFLVAVAVPILLAPVAWANRDGKFSVVVVEVVVVEVSCAKSRGHDAVRARVSNGTCSAYLGSNLPGEEDGGNCNGLHLDSWVILSVQRRVPDASGWMDEPS</sequence>
<keyword evidence="1" id="KW-1133">Transmembrane helix</keyword>
<gene>
    <name evidence="2" type="ORF">CERZMDRAFT_84397</name>
</gene>
<protein>
    <submittedName>
        <fullName evidence="2">Uncharacterized protein</fullName>
    </submittedName>
</protein>
<accession>A0A6A6FH23</accession>
<proteinExistence type="predicted"/>
<name>A0A6A6FH23_9PEZI</name>
<keyword evidence="3" id="KW-1185">Reference proteome</keyword>
<keyword evidence="1" id="KW-0472">Membrane</keyword>